<dbReference type="RefSeq" id="WP_066982137.1">
    <property type="nucleotide sequence ID" value="NZ_LUUI01000101.1"/>
</dbReference>
<protein>
    <recommendedName>
        <fullName evidence="4">Conjugal transfer protein</fullName>
    </recommendedName>
</protein>
<feature type="coiled-coil region" evidence="1">
    <location>
        <begin position="53"/>
        <end position="128"/>
    </location>
</feature>
<dbReference type="STRING" id="980561.A1359_09520"/>
<accession>A0A177NC50</accession>
<keyword evidence="1" id="KW-0175">Coiled coil</keyword>
<dbReference type="InterPro" id="IPR021207">
    <property type="entry name" value="Integr_conj_element_PFL4705"/>
</dbReference>
<evidence type="ECO:0000313" key="3">
    <source>
        <dbReference type="Proteomes" id="UP000078476"/>
    </source>
</evidence>
<evidence type="ECO:0000256" key="1">
    <source>
        <dbReference type="SAM" id="Coils"/>
    </source>
</evidence>
<dbReference type="NCBIfam" id="TIGR03752">
    <property type="entry name" value="conj_TIGR03752"/>
    <property type="match status" value="1"/>
</dbReference>
<gene>
    <name evidence="2" type="ORF">A1359_09520</name>
</gene>
<evidence type="ECO:0008006" key="4">
    <source>
        <dbReference type="Google" id="ProtNLM"/>
    </source>
</evidence>
<dbReference type="OrthoDB" id="7061550at2"/>
<proteinExistence type="predicted"/>
<dbReference type="Proteomes" id="UP000078476">
    <property type="component" value="Unassembled WGS sequence"/>
</dbReference>
<evidence type="ECO:0000313" key="2">
    <source>
        <dbReference type="EMBL" id="OAI15636.1"/>
    </source>
</evidence>
<name>A0A177NC50_9GAMM</name>
<keyword evidence="3" id="KW-1185">Reference proteome</keyword>
<reference evidence="2 3" key="1">
    <citation type="submission" date="2016-03" db="EMBL/GenBank/DDBJ databases">
        <authorList>
            <person name="Ploux O."/>
        </authorList>
    </citation>
    <scope>NUCLEOTIDE SEQUENCE [LARGE SCALE GENOMIC DNA]</scope>
    <source>
        <strain evidence="2 3">R-45370</strain>
    </source>
</reference>
<dbReference type="EMBL" id="LUUI01000101">
    <property type="protein sequence ID" value="OAI15636.1"/>
    <property type="molecule type" value="Genomic_DNA"/>
</dbReference>
<sequence>MGANRLLPIVAGLILLMLIVVGVKTYRQPSPAVHLSAVPQAGRPDVDSPADTIRTLTAEVAVIKSESEKLQMQNEALLKQRDEIETRVKAELQTQLAQDTQQQANEAVSQLAQQIDYFKNRLDQLSDAPTQAQTDAGNDIPIGFGIGADDGLKGFESPLTWIEPLGTPTDDKGRPIFKRVANGAERLLHTSQSAAGTTEAYLTESVGALTEPDRPVYTVPRNATLIGATGMTALIGRIPIKGAIEDPFPFKVIVGRDNLAANGIEMPGLDGVIFSGKASGDWTLSCVRGDVLSATYVFADGTIRSLSADDNSLSRDKQATASGQTGNATRTLGWISDRRGVPCVTGSRISNAASYLSGRILASAAEAAAGAFSQSQVTNSISAAQGLATSVITGDAAQYAGGKAMAGGATEVSEYLRERAAQSFDVVYVDTGAELAIHIDVALPIDYEPGGRKTQYDLAENEVDDDLD</sequence>
<organism evidence="2 3">
    <name type="scientific">Methylomonas lenta</name>
    <dbReference type="NCBI Taxonomy" id="980561"/>
    <lineage>
        <taxon>Bacteria</taxon>
        <taxon>Pseudomonadati</taxon>
        <taxon>Pseudomonadota</taxon>
        <taxon>Gammaproteobacteria</taxon>
        <taxon>Methylococcales</taxon>
        <taxon>Methylococcaceae</taxon>
        <taxon>Methylomonas</taxon>
    </lineage>
</organism>
<dbReference type="AlphaFoldDB" id="A0A177NC50"/>
<comment type="caution">
    <text evidence="2">The sequence shown here is derived from an EMBL/GenBank/DDBJ whole genome shotgun (WGS) entry which is preliminary data.</text>
</comment>